<evidence type="ECO:0000256" key="14">
    <source>
        <dbReference type="PIRSR" id="PIRSR634016-1"/>
    </source>
</evidence>
<keyword evidence="12" id="KW-0325">Glycoprotein</keyword>
<dbReference type="GO" id="GO:0004177">
    <property type="term" value="F:aminopeptidase activity"/>
    <property type="evidence" value="ECO:0007669"/>
    <property type="project" value="UniProtKB-KW"/>
</dbReference>
<evidence type="ECO:0000256" key="7">
    <source>
        <dbReference type="ARBA" id="ARBA00022729"/>
    </source>
</evidence>
<feature type="binding site" evidence="15">
    <location>
        <position position="341"/>
    </location>
    <ligand>
        <name>Zn(2+)</name>
        <dbReference type="ChEBI" id="CHEBI:29105"/>
        <note>catalytic</note>
    </ligand>
</feature>
<feature type="active site" description="Proton acceptor" evidence="14">
    <location>
        <position position="338"/>
    </location>
</feature>
<dbReference type="InterPro" id="IPR042097">
    <property type="entry name" value="Aminopeptidase_N-like_N_sf"/>
</dbReference>
<dbReference type="InterPro" id="IPR027268">
    <property type="entry name" value="Peptidase_M4/M1_CTD_sf"/>
</dbReference>
<dbReference type="Pfam" id="PF17900">
    <property type="entry name" value="Peptidase_M1_N"/>
    <property type="match status" value="1"/>
</dbReference>
<evidence type="ECO:0000256" key="10">
    <source>
        <dbReference type="ARBA" id="ARBA00023049"/>
    </source>
</evidence>
<evidence type="ECO:0000256" key="5">
    <source>
        <dbReference type="ARBA" id="ARBA00022670"/>
    </source>
</evidence>
<evidence type="ECO:0000259" key="19">
    <source>
        <dbReference type="Pfam" id="PF01433"/>
    </source>
</evidence>
<evidence type="ECO:0000256" key="16">
    <source>
        <dbReference type="PIRSR" id="PIRSR634016-4"/>
    </source>
</evidence>
<evidence type="ECO:0000259" key="20">
    <source>
        <dbReference type="Pfam" id="PF11838"/>
    </source>
</evidence>
<keyword evidence="4" id="KW-0336">GPI-anchor</keyword>
<feature type="domain" description="Aminopeptidase N-like N-terminal" evidence="21">
    <location>
        <begin position="41"/>
        <end position="230"/>
    </location>
</feature>
<evidence type="ECO:0000256" key="17">
    <source>
        <dbReference type="RuleBase" id="RU364040"/>
    </source>
</evidence>
<dbReference type="AlphaFoldDB" id="A0A6I9VSP3"/>
<dbReference type="GO" id="GO:0005737">
    <property type="term" value="C:cytoplasm"/>
    <property type="evidence" value="ECO:0007669"/>
    <property type="project" value="TreeGrafter"/>
</dbReference>
<keyword evidence="13" id="KW-0449">Lipoprotein</keyword>
<feature type="domain" description="Peptidase M1 membrane alanine aminopeptidase" evidence="19">
    <location>
        <begin position="267"/>
        <end position="491"/>
    </location>
</feature>
<dbReference type="InterPro" id="IPR034016">
    <property type="entry name" value="M1_APN-typ"/>
</dbReference>
<dbReference type="GeneID" id="105422927"/>
<dbReference type="InterPro" id="IPR014782">
    <property type="entry name" value="Peptidase_M1_dom"/>
</dbReference>
<accession>A0A6I9VSP3</accession>
<keyword evidence="8 17" id="KW-0378">Hydrolase</keyword>
<comment type="cofactor">
    <cofactor evidence="15 17">
        <name>Zn(2+)</name>
        <dbReference type="ChEBI" id="CHEBI:29105"/>
    </cofactor>
    <text evidence="15 17">Binds 1 zinc ion per subunit.</text>
</comment>
<dbReference type="GO" id="GO:0008270">
    <property type="term" value="F:zinc ion binding"/>
    <property type="evidence" value="ECO:0007669"/>
    <property type="project" value="UniProtKB-UniRule"/>
</dbReference>
<dbReference type="InterPro" id="IPR024571">
    <property type="entry name" value="ERAP1-like_C_dom"/>
</dbReference>
<dbReference type="Pfam" id="PF01433">
    <property type="entry name" value="Peptidase_M1"/>
    <property type="match status" value="1"/>
</dbReference>
<sequence length="854" mass="99432">MRFLRLLSCVSLIFTTAMAVCVTENSGDGSTTDFLPYSIIPTHYDIKLMPDLVNTEHNVSFHGESNVNIRIRCATHEIRVHTMEMKINESETTLMGDNGAIYKPANHIYDNYTDTALLTFDDELSRGPYILYVKFIGRSLINEKYNLHRTLYTSKKGGRIWTAMMPFMPITIYKKDFPCWGKPPLIHTFNISVRHPATFRAFSGTPIRVQSTDGNGMIWTHFDITPFISSCFVAVMVTDFVHVSNNPNETVNMWCRSHLISQMKFAQSVAKKVTEHLGKYTNISKEISKIDHVAIPHFSFRGVTFSGLTFYTESEVIYDDTTDPLYRRRNVAKLIAHETTHQWFGGLITPSSLSHMWLSEGFASYFQTYILDKIFENWHMIDFFVIDKLHDFLSYDIDSSIECMDAKQPFNISNIKILTFSYMYDKVPIILRMLQHIITEEVFQDGIITFLNMFKFDSVTPDDLWNVMQIVLNKSSVPHKNFKIKEVMDTWMNQTHYPIVNVMRNYETGETIISQEHFHSKTNNNTSHKWWIPVTLTTQTNPDFSNISIYWLTPLNKSIRLEIHPNDWVIVNLQQIGCYRVNYDIINWQKIANYLNSNEYTKIHVLNRAQIIDDSYALMMNSHVAQTLDKLFKSTGCEENPEENDIIKLRRVKVAKWACLLGNLECKKMATVKLSNHLADPETNKIPSWWQRWTYCSGSMIADKATWNRLLNLYMQKRNKDLLEFLACSENSDIIIDYLNIISSENSTLQDKEHNLAFQFIVIKHSCNNAVLDYILENFERVKPKLMNRHTVLKNIISNIYTTEQLDKVKEYWKNNLKEISNIPNAIQASIDSRINNLKNLLNDFSARFKNMKK</sequence>
<feature type="signal peptide" evidence="18">
    <location>
        <begin position="1"/>
        <end position="19"/>
    </location>
</feature>
<dbReference type="EC" id="3.4.11.-" evidence="17"/>
<name>A0A6I9VSP3_9HYME</name>
<dbReference type="Pfam" id="PF11838">
    <property type="entry name" value="ERAP1_C"/>
    <property type="match status" value="2"/>
</dbReference>
<keyword evidence="7 18" id="KW-0732">Signal</keyword>
<dbReference type="OrthoDB" id="510539at2759"/>
<feature type="domain" description="ERAP1-like C-terminal" evidence="20">
    <location>
        <begin position="621"/>
        <end position="832"/>
    </location>
</feature>
<dbReference type="PANTHER" id="PTHR11533:SF294">
    <property type="entry name" value="THYROTROPIN-RELEASING HORMONE-DEGRADING ECTOENZYME"/>
    <property type="match status" value="1"/>
</dbReference>
<dbReference type="Proteomes" id="UP000504615">
    <property type="component" value="Unplaced"/>
</dbReference>
<evidence type="ECO:0000256" key="18">
    <source>
        <dbReference type="SAM" id="SignalP"/>
    </source>
</evidence>
<gene>
    <name evidence="23" type="primary">LOC105422927</name>
</gene>
<dbReference type="GO" id="GO:0006508">
    <property type="term" value="P:proteolysis"/>
    <property type="evidence" value="ECO:0007669"/>
    <property type="project" value="UniProtKB-KW"/>
</dbReference>
<dbReference type="Gene3D" id="2.60.40.1730">
    <property type="entry name" value="tricorn interacting facor f3 domain"/>
    <property type="match status" value="1"/>
</dbReference>
<dbReference type="GO" id="GO:0005615">
    <property type="term" value="C:extracellular space"/>
    <property type="evidence" value="ECO:0007669"/>
    <property type="project" value="TreeGrafter"/>
</dbReference>
<keyword evidence="11" id="KW-0472">Membrane</keyword>
<keyword evidence="6 15" id="KW-0479">Metal-binding</keyword>
<evidence type="ECO:0000256" key="12">
    <source>
        <dbReference type="ARBA" id="ARBA00023180"/>
    </source>
</evidence>
<evidence type="ECO:0000256" key="1">
    <source>
        <dbReference type="ARBA" id="ARBA00004609"/>
    </source>
</evidence>
<evidence type="ECO:0000313" key="22">
    <source>
        <dbReference type="Proteomes" id="UP000504615"/>
    </source>
</evidence>
<evidence type="ECO:0000256" key="4">
    <source>
        <dbReference type="ARBA" id="ARBA00022622"/>
    </source>
</evidence>
<dbReference type="SUPFAM" id="SSF55486">
    <property type="entry name" value="Metalloproteases ('zincins'), catalytic domain"/>
    <property type="match status" value="1"/>
</dbReference>
<dbReference type="Gene3D" id="1.25.50.20">
    <property type="match status" value="2"/>
</dbReference>
<dbReference type="InterPro" id="IPR001930">
    <property type="entry name" value="Peptidase_M1"/>
</dbReference>
<evidence type="ECO:0000256" key="15">
    <source>
        <dbReference type="PIRSR" id="PIRSR634016-3"/>
    </source>
</evidence>
<evidence type="ECO:0000256" key="11">
    <source>
        <dbReference type="ARBA" id="ARBA00023136"/>
    </source>
</evidence>
<evidence type="ECO:0000259" key="21">
    <source>
        <dbReference type="Pfam" id="PF17900"/>
    </source>
</evidence>
<dbReference type="PANTHER" id="PTHR11533">
    <property type="entry name" value="PROTEASE M1 ZINC METALLOPROTEASE"/>
    <property type="match status" value="1"/>
</dbReference>
<evidence type="ECO:0000256" key="13">
    <source>
        <dbReference type="ARBA" id="ARBA00023288"/>
    </source>
</evidence>
<organism evidence="22 23">
    <name type="scientific">Pogonomyrmex barbatus</name>
    <name type="common">red harvester ant</name>
    <dbReference type="NCBI Taxonomy" id="144034"/>
    <lineage>
        <taxon>Eukaryota</taxon>
        <taxon>Metazoa</taxon>
        <taxon>Ecdysozoa</taxon>
        <taxon>Arthropoda</taxon>
        <taxon>Hexapoda</taxon>
        <taxon>Insecta</taxon>
        <taxon>Pterygota</taxon>
        <taxon>Neoptera</taxon>
        <taxon>Endopterygota</taxon>
        <taxon>Hymenoptera</taxon>
        <taxon>Apocrita</taxon>
        <taxon>Aculeata</taxon>
        <taxon>Formicoidea</taxon>
        <taxon>Formicidae</taxon>
        <taxon>Myrmicinae</taxon>
        <taxon>Pogonomyrmex</taxon>
    </lineage>
</organism>
<keyword evidence="5 17" id="KW-0645">Protease</keyword>
<dbReference type="CDD" id="cd09601">
    <property type="entry name" value="M1_APN-Q_like"/>
    <property type="match status" value="1"/>
</dbReference>
<feature type="domain" description="ERAP1-like C-terminal" evidence="20">
    <location>
        <begin position="568"/>
        <end position="620"/>
    </location>
</feature>
<comment type="similarity">
    <text evidence="2 17">Belongs to the peptidase M1 family.</text>
</comment>
<comment type="subcellular location">
    <subcellularLocation>
        <location evidence="1">Cell membrane</location>
        <topology evidence="1">Lipid-anchor</topology>
        <topology evidence="1">GPI-anchor</topology>
    </subcellularLocation>
</comment>
<protein>
    <recommendedName>
        <fullName evidence="17">Aminopeptidase</fullName>
        <ecNumber evidence="17">3.4.11.-</ecNumber>
    </recommendedName>
</protein>
<dbReference type="Gene3D" id="2.60.40.1910">
    <property type="match status" value="1"/>
</dbReference>
<dbReference type="GO" id="GO:0005886">
    <property type="term" value="C:plasma membrane"/>
    <property type="evidence" value="ECO:0007669"/>
    <property type="project" value="UniProtKB-SubCell"/>
</dbReference>
<dbReference type="FunFam" id="2.60.40.1910:FF:000008">
    <property type="entry name" value="Aminopeptidase"/>
    <property type="match status" value="1"/>
</dbReference>
<keyword evidence="3" id="KW-1003">Cell membrane</keyword>
<evidence type="ECO:0000256" key="3">
    <source>
        <dbReference type="ARBA" id="ARBA00022475"/>
    </source>
</evidence>
<evidence type="ECO:0000256" key="8">
    <source>
        <dbReference type="ARBA" id="ARBA00022801"/>
    </source>
</evidence>
<evidence type="ECO:0000313" key="23">
    <source>
        <dbReference type="RefSeq" id="XP_011630808.1"/>
    </source>
</evidence>
<keyword evidence="17" id="KW-0031">Aminopeptidase</keyword>
<dbReference type="InterPro" id="IPR045357">
    <property type="entry name" value="Aminopeptidase_N-like_N"/>
</dbReference>
<proteinExistence type="inferred from homology"/>
<reference evidence="23" key="1">
    <citation type="submission" date="2025-08" db="UniProtKB">
        <authorList>
            <consortium name="RefSeq"/>
        </authorList>
    </citation>
    <scope>IDENTIFICATION</scope>
</reference>
<evidence type="ECO:0000256" key="6">
    <source>
        <dbReference type="ARBA" id="ARBA00022723"/>
    </source>
</evidence>
<feature type="binding site" evidence="15">
    <location>
        <position position="360"/>
    </location>
    <ligand>
        <name>Zn(2+)</name>
        <dbReference type="ChEBI" id="CHEBI:29105"/>
        <note>catalytic</note>
    </ligand>
</feature>
<dbReference type="Gene3D" id="1.10.390.10">
    <property type="entry name" value="Neutral Protease Domain 2"/>
    <property type="match status" value="1"/>
</dbReference>
<keyword evidence="22" id="KW-1185">Reference proteome</keyword>
<dbReference type="InterPro" id="IPR050344">
    <property type="entry name" value="Peptidase_M1_aminopeptidases"/>
</dbReference>
<evidence type="ECO:0000256" key="2">
    <source>
        <dbReference type="ARBA" id="ARBA00010136"/>
    </source>
</evidence>
<dbReference type="KEGG" id="pbar:105422927"/>
<keyword evidence="10 17" id="KW-0482">Metalloprotease</keyword>
<feature type="site" description="Transition state stabilizer" evidence="16">
    <location>
        <position position="424"/>
    </location>
</feature>
<feature type="binding site" evidence="15">
    <location>
        <position position="337"/>
    </location>
    <ligand>
        <name>Zn(2+)</name>
        <dbReference type="ChEBI" id="CHEBI:29105"/>
        <note>catalytic</note>
    </ligand>
</feature>
<keyword evidence="9 15" id="KW-0862">Zinc</keyword>
<evidence type="ECO:0000256" key="9">
    <source>
        <dbReference type="ARBA" id="ARBA00022833"/>
    </source>
</evidence>
<dbReference type="PRINTS" id="PR00756">
    <property type="entry name" value="ALADIPTASE"/>
</dbReference>
<dbReference type="GO" id="GO:0008237">
    <property type="term" value="F:metallopeptidase activity"/>
    <property type="evidence" value="ECO:0007669"/>
    <property type="project" value="UniProtKB-KW"/>
</dbReference>
<dbReference type="RefSeq" id="XP_011630808.1">
    <property type="nucleotide sequence ID" value="XM_011632506.2"/>
</dbReference>
<feature type="chain" id="PRO_5026964547" description="Aminopeptidase" evidence="18">
    <location>
        <begin position="20"/>
        <end position="854"/>
    </location>
</feature>
<dbReference type="GO" id="GO:0098552">
    <property type="term" value="C:side of membrane"/>
    <property type="evidence" value="ECO:0007669"/>
    <property type="project" value="UniProtKB-KW"/>
</dbReference>
<dbReference type="SUPFAM" id="SSF63737">
    <property type="entry name" value="Leukotriene A4 hydrolase N-terminal domain"/>
    <property type="match status" value="1"/>
</dbReference>